<keyword evidence="11" id="KW-1185">Reference proteome</keyword>
<dbReference type="InterPro" id="IPR003663">
    <property type="entry name" value="Sugar/inositol_transpt"/>
</dbReference>
<dbReference type="PRINTS" id="PR00171">
    <property type="entry name" value="SUGRTRNSPORT"/>
</dbReference>
<feature type="domain" description="Major facilitator superfamily (MFS) profile" evidence="9">
    <location>
        <begin position="31"/>
        <end position="497"/>
    </location>
</feature>
<feature type="transmembrane region" description="Helical" evidence="8">
    <location>
        <begin position="114"/>
        <end position="131"/>
    </location>
</feature>
<dbReference type="InterPro" id="IPR020846">
    <property type="entry name" value="MFS_dom"/>
</dbReference>
<evidence type="ECO:0000256" key="1">
    <source>
        <dbReference type="ARBA" id="ARBA00004141"/>
    </source>
</evidence>
<gene>
    <name evidence="10" type="ORF">IFR04_011467</name>
</gene>
<dbReference type="InterPro" id="IPR036259">
    <property type="entry name" value="MFS_trans_sf"/>
</dbReference>
<evidence type="ECO:0000256" key="6">
    <source>
        <dbReference type="ARBA" id="ARBA00023136"/>
    </source>
</evidence>
<dbReference type="GO" id="GO:0016020">
    <property type="term" value="C:membrane"/>
    <property type="evidence" value="ECO:0007669"/>
    <property type="project" value="UniProtKB-SubCell"/>
</dbReference>
<evidence type="ECO:0000256" key="7">
    <source>
        <dbReference type="RuleBase" id="RU003346"/>
    </source>
</evidence>
<organism evidence="10 11">
    <name type="scientific">Cadophora malorum</name>
    <dbReference type="NCBI Taxonomy" id="108018"/>
    <lineage>
        <taxon>Eukaryota</taxon>
        <taxon>Fungi</taxon>
        <taxon>Dikarya</taxon>
        <taxon>Ascomycota</taxon>
        <taxon>Pezizomycotina</taxon>
        <taxon>Leotiomycetes</taxon>
        <taxon>Helotiales</taxon>
        <taxon>Ploettnerulaceae</taxon>
        <taxon>Cadophora</taxon>
    </lineage>
</organism>
<feature type="transmembrane region" description="Helical" evidence="8">
    <location>
        <begin position="300"/>
        <end position="321"/>
    </location>
</feature>
<keyword evidence="6 8" id="KW-0472">Membrane</keyword>
<dbReference type="Gene3D" id="1.20.1250.20">
    <property type="entry name" value="MFS general substrate transporter like domains"/>
    <property type="match status" value="1"/>
</dbReference>
<accession>A0A8H7TAQ7</accession>
<feature type="transmembrane region" description="Helical" evidence="8">
    <location>
        <begin position="472"/>
        <end position="492"/>
    </location>
</feature>
<comment type="subcellular location">
    <subcellularLocation>
        <location evidence="1">Membrane</location>
        <topology evidence="1">Multi-pass membrane protein</topology>
    </subcellularLocation>
</comment>
<protein>
    <recommendedName>
        <fullName evidence="9">Major facilitator superfamily (MFS) profile domain-containing protein</fullName>
    </recommendedName>
</protein>
<proteinExistence type="inferred from homology"/>
<comment type="caution">
    <text evidence="10">The sequence shown here is derived from an EMBL/GenBank/DDBJ whole genome shotgun (WGS) entry which is preliminary data.</text>
</comment>
<dbReference type="AlphaFoldDB" id="A0A8H7TAQ7"/>
<evidence type="ECO:0000313" key="11">
    <source>
        <dbReference type="Proteomes" id="UP000664132"/>
    </source>
</evidence>
<dbReference type="SUPFAM" id="SSF103473">
    <property type="entry name" value="MFS general substrate transporter"/>
    <property type="match status" value="1"/>
</dbReference>
<dbReference type="Pfam" id="PF00083">
    <property type="entry name" value="Sugar_tr"/>
    <property type="match status" value="1"/>
</dbReference>
<keyword evidence="5 8" id="KW-1133">Transmembrane helix</keyword>
<evidence type="ECO:0000256" key="2">
    <source>
        <dbReference type="ARBA" id="ARBA00010992"/>
    </source>
</evidence>
<keyword evidence="4 8" id="KW-0812">Transmembrane</keyword>
<feature type="transmembrane region" description="Helical" evidence="8">
    <location>
        <begin position="169"/>
        <end position="191"/>
    </location>
</feature>
<evidence type="ECO:0000256" key="5">
    <source>
        <dbReference type="ARBA" id="ARBA00022989"/>
    </source>
</evidence>
<evidence type="ECO:0000256" key="4">
    <source>
        <dbReference type="ARBA" id="ARBA00022692"/>
    </source>
</evidence>
<feature type="transmembrane region" description="Helical" evidence="8">
    <location>
        <begin position="366"/>
        <end position="386"/>
    </location>
</feature>
<evidence type="ECO:0000256" key="3">
    <source>
        <dbReference type="ARBA" id="ARBA00022448"/>
    </source>
</evidence>
<dbReference type="NCBIfam" id="TIGR00879">
    <property type="entry name" value="SP"/>
    <property type="match status" value="1"/>
</dbReference>
<dbReference type="PANTHER" id="PTHR48022">
    <property type="entry name" value="PLASTIDIC GLUCOSE TRANSPORTER 4"/>
    <property type="match status" value="1"/>
</dbReference>
<dbReference type="InterPro" id="IPR005828">
    <property type="entry name" value="MFS_sugar_transport-like"/>
</dbReference>
<evidence type="ECO:0000313" key="10">
    <source>
        <dbReference type="EMBL" id="KAG4415418.1"/>
    </source>
</evidence>
<dbReference type="InterPro" id="IPR005829">
    <property type="entry name" value="Sugar_transporter_CS"/>
</dbReference>
<feature type="transmembrane region" description="Helical" evidence="8">
    <location>
        <begin position="406"/>
        <end position="424"/>
    </location>
</feature>
<keyword evidence="3 7" id="KW-0813">Transport</keyword>
<evidence type="ECO:0000256" key="8">
    <source>
        <dbReference type="SAM" id="Phobius"/>
    </source>
</evidence>
<evidence type="ECO:0000259" key="9">
    <source>
        <dbReference type="PROSITE" id="PS50850"/>
    </source>
</evidence>
<feature type="transmembrane region" description="Helical" evidence="8">
    <location>
        <begin position="203"/>
        <end position="226"/>
    </location>
</feature>
<comment type="similarity">
    <text evidence="2 7">Belongs to the major facilitator superfamily. Sugar transporter (TC 2.A.1.1) family.</text>
</comment>
<dbReference type="InterPro" id="IPR050360">
    <property type="entry name" value="MFS_Sugar_Transporters"/>
</dbReference>
<feature type="transmembrane region" description="Helical" evidence="8">
    <location>
        <begin position="341"/>
        <end position="359"/>
    </location>
</feature>
<dbReference type="PROSITE" id="PS00216">
    <property type="entry name" value="SUGAR_TRANSPORT_1"/>
    <property type="match status" value="1"/>
</dbReference>
<name>A0A8H7TAQ7_9HELO</name>
<dbReference type="GO" id="GO:0005351">
    <property type="term" value="F:carbohydrate:proton symporter activity"/>
    <property type="evidence" value="ECO:0007669"/>
    <property type="project" value="TreeGrafter"/>
</dbReference>
<dbReference type="PANTHER" id="PTHR48022:SF21">
    <property type="entry name" value="QUINATE TRANSPORTER, PUTATIVE (AFU_ORTHOLOGUE AFUA_6G06960)-RELATED"/>
    <property type="match status" value="1"/>
</dbReference>
<dbReference type="EMBL" id="JAFJYH010000223">
    <property type="protein sequence ID" value="KAG4415418.1"/>
    <property type="molecule type" value="Genomic_DNA"/>
</dbReference>
<feature type="transmembrane region" description="Helical" evidence="8">
    <location>
        <begin position="137"/>
        <end position="157"/>
    </location>
</feature>
<dbReference type="OrthoDB" id="508119at2759"/>
<dbReference type="Proteomes" id="UP000664132">
    <property type="component" value="Unassembled WGS sequence"/>
</dbReference>
<reference evidence="10" key="1">
    <citation type="submission" date="2021-02" db="EMBL/GenBank/DDBJ databases">
        <title>Genome sequence Cadophora malorum strain M34.</title>
        <authorList>
            <person name="Stefanovic E."/>
            <person name="Vu D."/>
            <person name="Scully C."/>
            <person name="Dijksterhuis J."/>
            <person name="Roader J."/>
            <person name="Houbraken J."/>
        </authorList>
    </citation>
    <scope>NUCLEOTIDE SEQUENCE</scope>
    <source>
        <strain evidence="10">M34</strain>
    </source>
</reference>
<sequence>MGVYSILRRVVRNEAIRIDPPEIYNWRIVALAGAACFAGALFGVDAGTSYIPFTISLRDNDTNSLVGREIGLDTKSASSVADISGNLVTTMQAGAVAGALVCSPFADRYGRKPSLLIVAIAGFTGGLMQTVSYGHFAVFYIGRFIEGLGLGAGTMLAPTYVSENSPRAICGFLVGFFQLFLVAGSMAAYFMNYRCLKHLPPMATWMIPLACQCICPALLFVSMIFCPESPRWLASQDYWDKAGIVLADVRHLPADHPYIQQELLELRTQLDHDKEVMQGAGFWELQKECWTIPANRKRALLTVGMVTFQQWTGTGAINYYAPTIFKGFGLSSTTTGLFAQGIYGVVKVVTCLLFVFFLADSLGRRLSLMWSGAVQGFAMFLVGLYLRFGQNLGVEQHSEDSPPPAGIAALAMIYVFAAALNKGWEPVSWIYCSEIPTNRLRSYNVALGSLTHWLHNLAVSKATPVILNATPYGAYFNFGTLNVVMAICAFWLPETKGVSLEWMDELFGANDMSNVEDIGMAAKQAKKLDFEEVEGVKMSSKV</sequence>
<dbReference type="PROSITE" id="PS50850">
    <property type="entry name" value="MFS"/>
    <property type="match status" value="1"/>
</dbReference>